<proteinExistence type="inferred from homology"/>
<dbReference type="NCBIfam" id="NF007542">
    <property type="entry name" value="PRK10157.1"/>
    <property type="match status" value="1"/>
</dbReference>
<dbReference type="Proteomes" id="UP000276061">
    <property type="component" value="Unassembled WGS sequence"/>
</dbReference>
<dbReference type="PROSITE" id="PS51257">
    <property type="entry name" value="PROKAR_LIPOPROTEIN"/>
    <property type="match status" value="1"/>
</dbReference>
<dbReference type="SUPFAM" id="SSF51905">
    <property type="entry name" value="FAD/NAD(P)-binding domain"/>
    <property type="match status" value="1"/>
</dbReference>
<dbReference type="GO" id="GO:0016491">
    <property type="term" value="F:oxidoreductase activity"/>
    <property type="evidence" value="ECO:0007669"/>
    <property type="project" value="UniProtKB-UniRule"/>
</dbReference>
<keyword evidence="4 6" id="KW-0274">FAD</keyword>
<dbReference type="InterPro" id="IPR002938">
    <property type="entry name" value="FAD-bd"/>
</dbReference>
<name>A0A3N0FYF4_9GAMM</name>
<dbReference type="InterPro" id="IPR039651">
    <property type="entry name" value="FixC-like"/>
</dbReference>
<comment type="caution">
    <text evidence="10">The sequence shown here is derived from an EMBL/GenBank/DDBJ whole genome shotgun (WGS) entry which is preliminary data.</text>
</comment>
<dbReference type="RefSeq" id="WP_123252821.1">
    <property type="nucleotide sequence ID" value="NZ_RJLR01000023.1"/>
</dbReference>
<evidence type="ECO:0000259" key="8">
    <source>
        <dbReference type="Pfam" id="PF21162"/>
    </source>
</evidence>
<evidence type="ECO:0000313" key="11">
    <source>
        <dbReference type="Proteomes" id="UP000276061"/>
    </source>
</evidence>
<dbReference type="Gene3D" id="3.50.50.60">
    <property type="entry name" value="FAD/NAD(P)-binding domain"/>
    <property type="match status" value="1"/>
</dbReference>
<comment type="function">
    <text evidence="6">Part of an electron transfer system.</text>
</comment>
<dbReference type="AlphaFoldDB" id="A0A3N0FYF4"/>
<dbReference type="Pfam" id="PF26311">
    <property type="entry name" value="ETF-QO_FixC_C"/>
    <property type="match status" value="1"/>
</dbReference>
<dbReference type="EMBL" id="RJLR01000023">
    <property type="protein sequence ID" value="RNM05224.1"/>
    <property type="molecule type" value="Genomic_DNA"/>
</dbReference>
<keyword evidence="3 6" id="KW-0285">Flavoprotein</keyword>
<dbReference type="PANTHER" id="PTHR43624:SF2">
    <property type="entry name" value="ELECTRON TRANSFER FLAVOPROTEIN-QUINONE OXIDOREDUCTASE YDIS-RELATED"/>
    <property type="match status" value="1"/>
</dbReference>
<evidence type="ECO:0000259" key="7">
    <source>
        <dbReference type="Pfam" id="PF01494"/>
    </source>
</evidence>
<evidence type="ECO:0000256" key="5">
    <source>
        <dbReference type="ARBA" id="ARBA00023002"/>
    </source>
</evidence>
<evidence type="ECO:0000256" key="1">
    <source>
        <dbReference type="ARBA" id="ARBA00001974"/>
    </source>
</evidence>
<evidence type="ECO:0000259" key="9">
    <source>
        <dbReference type="Pfam" id="PF26311"/>
    </source>
</evidence>
<keyword evidence="5 6" id="KW-0560">Oxidoreductase</keyword>
<sequence length="429" mass="45648">MSEEKFDAIVVGAGVAGCVAGYVMAKAGLDVLLVERGNSAGSKNMTGGRLYAHSLEKIMPGFAQEAPVERKVTREKISFLTEESAVTMDYHSEQPDIASKASYTVLRNLFDPWLMEKAEAAGAQFIPGVRVDALVREGGRVVGVQAGDDVLEANIVILAEGVNSLLGRAIGMVPTSSPHHYAVGVKELIALPSSVIEDRFNLTTGEGAAWLFAGSPSNGLMGGGFLYTNRDTLSLGLVCGLGDIEHATKSVPQMLEDFKQHPTIRPLIQGGTLREYSAHVVPEGGLDMVPQLVGDGVMIVGDAAGLCLNLGYTVRGMDLAIASAQAAALTAIEAKNSQDFSASGLSGYRKALEQSFVLQDMHRYRKLPALMENPRMFTQYPRMIAGIMSDMFIIDGGPSQSVRTKIMGRAKQVGLMNLLKDGIKGATAL</sequence>
<dbReference type="InterPro" id="IPR036188">
    <property type="entry name" value="FAD/NAD-bd_sf"/>
</dbReference>
<evidence type="ECO:0000256" key="6">
    <source>
        <dbReference type="RuleBase" id="RU366069"/>
    </source>
</evidence>
<dbReference type="InterPro" id="IPR059103">
    <property type="entry name" value="FixC-like_C"/>
</dbReference>
<dbReference type="PANTHER" id="PTHR43624">
    <property type="entry name" value="ELECTRON TRANSFER FLAVOPROTEIN-QUINONE OXIDOREDUCTASE YDIS-RELATED"/>
    <property type="match status" value="1"/>
</dbReference>
<protein>
    <recommendedName>
        <fullName evidence="6">Protein FixC</fullName>
    </recommendedName>
</protein>
<evidence type="ECO:0000256" key="4">
    <source>
        <dbReference type="ARBA" id="ARBA00022827"/>
    </source>
</evidence>
<evidence type="ECO:0000313" key="10">
    <source>
        <dbReference type="EMBL" id="RNM05224.1"/>
    </source>
</evidence>
<dbReference type="InterPro" id="IPR049398">
    <property type="entry name" value="ETF-QO/FixC_UQ-bd"/>
</dbReference>
<dbReference type="Pfam" id="PF01494">
    <property type="entry name" value="FAD_binding_3"/>
    <property type="match status" value="1"/>
</dbReference>
<evidence type="ECO:0000256" key="3">
    <source>
        <dbReference type="ARBA" id="ARBA00022630"/>
    </source>
</evidence>
<evidence type="ECO:0000256" key="2">
    <source>
        <dbReference type="ARBA" id="ARBA00006796"/>
    </source>
</evidence>
<comment type="similarity">
    <text evidence="2 6">Belongs to the ETF-QO/FixC family.</text>
</comment>
<gene>
    <name evidence="10" type="ORF">EF878_13200</name>
</gene>
<dbReference type="SUPFAM" id="SSF54373">
    <property type="entry name" value="FAD-linked reductases, C-terminal domain"/>
    <property type="match status" value="1"/>
</dbReference>
<reference evidence="10 11" key="1">
    <citation type="submission" date="2018-11" db="EMBL/GenBank/DDBJ databases">
        <title>Characterization of surface water Dickeya isolates.</title>
        <authorList>
            <person name="Van Gijsegem F."/>
            <person name="Pedron J."/>
        </authorList>
    </citation>
    <scope>NUCLEOTIDE SEQUENCE [LARGE SCALE GENOMIC DNA]</scope>
    <source>
        <strain evidence="10 11">FVG1-MFV-O17</strain>
    </source>
</reference>
<comment type="cofactor">
    <cofactor evidence="1 6">
        <name>FAD</name>
        <dbReference type="ChEBI" id="CHEBI:57692"/>
    </cofactor>
</comment>
<dbReference type="Pfam" id="PF21162">
    <property type="entry name" value="ETFQO_UQ-bd"/>
    <property type="match status" value="1"/>
</dbReference>
<organism evidence="10 11">
    <name type="scientific">Dickeya undicola</name>
    <dbReference type="NCBI Taxonomy" id="1577887"/>
    <lineage>
        <taxon>Bacteria</taxon>
        <taxon>Pseudomonadati</taxon>
        <taxon>Pseudomonadota</taxon>
        <taxon>Gammaproteobacteria</taxon>
        <taxon>Enterobacterales</taxon>
        <taxon>Pectobacteriaceae</taxon>
        <taxon>Dickeya</taxon>
    </lineage>
</organism>
<dbReference type="GO" id="GO:0071949">
    <property type="term" value="F:FAD binding"/>
    <property type="evidence" value="ECO:0007669"/>
    <property type="project" value="UniProtKB-UniRule"/>
</dbReference>
<feature type="domain" description="FAD-binding" evidence="7">
    <location>
        <begin position="6"/>
        <end position="178"/>
    </location>
</feature>
<dbReference type="OrthoDB" id="103324at2"/>
<feature type="domain" description="FixC-like C-terminal" evidence="9">
    <location>
        <begin position="367"/>
        <end position="428"/>
    </location>
</feature>
<accession>A0A3N0FYF4</accession>
<feature type="domain" description="ETF-QO/FixC ubiquinone-binding" evidence="8">
    <location>
        <begin position="181"/>
        <end position="280"/>
    </location>
</feature>
<dbReference type="NCBIfam" id="NF007450">
    <property type="entry name" value="PRK10015.1"/>
    <property type="match status" value="1"/>
</dbReference>